<dbReference type="Proteomes" id="UP001612415">
    <property type="component" value="Unassembled WGS sequence"/>
</dbReference>
<accession>A0ABW7YHT0</accession>
<sequence>MKKRAISMIAAGGAAVAALAVTTGPAQAASQPPQCQADAGACVAVTDGTRGQVHSISVNGQCASFATDSTSITNRYFPQVTVDPFQASPTTLTYSGYHCESNTQNSQPVGWFTGTGTGNYRWVSIGRVWM</sequence>
<organism evidence="2 3">
    <name type="scientific">Streptomyces cellulosae</name>
    <dbReference type="NCBI Taxonomy" id="1968"/>
    <lineage>
        <taxon>Bacteria</taxon>
        <taxon>Bacillati</taxon>
        <taxon>Actinomycetota</taxon>
        <taxon>Actinomycetes</taxon>
        <taxon>Kitasatosporales</taxon>
        <taxon>Streptomycetaceae</taxon>
        <taxon>Streptomyces</taxon>
    </lineage>
</organism>
<dbReference type="EMBL" id="JBITDC010000036">
    <property type="protein sequence ID" value="MFI5681959.1"/>
    <property type="molecule type" value="Genomic_DNA"/>
</dbReference>
<feature type="signal peptide" evidence="1">
    <location>
        <begin position="1"/>
        <end position="28"/>
    </location>
</feature>
<comment type="caution">
    <text evidence="2">The sequence shown here is derived from an EMBL/GenBank/DDBJ whole genome shotgun (WGS) entry which is preliminary data.</text>
</comment>
<keyword evidence="1" id="KW-0732">Signal</keyword>
<name>A0ABW7YHT0_STRCE</name>
<evidence type="ECO:0000313" key="3">
    <source>
        <dbReference type="Proteomes" id="UP001612415"/>
    </source>
</evidence>
<proteinExistence type="predicted"/>
<reference evidence="2 3" key="1">
    <citation type="submission" date="2024-10" db="EMBL/GenBank/DDBJ databases">
        <title>The Natural Products Discovery Center: Release of the First 8490 Sequenced Strains for Exploring Actinobacteria Biosynthetic Diversity.</title>
        <authorList>
            <person name="Kalkreuter E."/>
            <person name="Kautsar S.A."/>
            <person name="Yang D."/>
            <person name="Bader C.D."/>
            <person name="Teijaro C.N."/>
            <person name="Fluegel L."/>
            <person name="Davis C.M."/>
            <person name="Simpson J.R."/>
            <person name="Lauterbach L."/>
            <person name="Steele A.D."/>
            <person name="Gui C."/>
            <person name="Meng S."/>
            <person name="Li G."/>
            <person name="Viehrig K."/>
            <person name="Ye F."/>
            <person name="Su P."/>
            <person name="Kiefer A.F."/>
            <person name="Nichols A."/>
            <person name="Cepeda A.J."/>
            <person name="Yan W."/>
            <person name="Fan B."/>
            <person name="Jiang Y."/>
            <person name="Adhikari A."/>
            <person name="Zheng C.-J."/>
            <person name="Schuster L."/>
            <person name="Cowan T.M."/>
            <person name="Smanski M.J."/>
            <person name="Chevrette M.G."/>
            <person name="De Carvalho L.P.S."/>
            <person name="Shen B."/>
        </authorList>
    </citation>
    <scope>NUCLEOTIDE SEQUENCE [LARGE SCALE GENOMIC DNA]</scope>
    <source>
        <strain evidence="2 3">NPDC051599</strain>
    </source>
</reference>
<feature type="chain" id="PRO_5046756061" description="Secreted protein" evidence="1">
    <location>
        <begin position="29"/>
        <end position="130"/>
    </location>
</feature>
<gene>
    <name evidence="2" type="ORF">ACIA8P_46670</name>
</gene>
<dbReference type="RefSeq" id="WP_398663055.1">
    <property type="nucleotide sequence ID" value="NZ_JBITDC010000036.1"/>
</dbReference>
<evidence type="ECO:0000256" key="1">
    <source>
        <dbReference type="SAM" id="SignalP"/>
    </source>
</evidence>
<keyword evidence="3" id="KW-1185">Reference proteome</keyword>
<evidence type="ECO:0000313" key="2">
    <source>
        <dbReference type="EMBL" id="MFI5681959.1"/>
    </source>
</evidence>
<protein>
    <recommendedName>
        <fullName evidence="4">Secreted protein</fullName>
    </recommendedName>
</protein>
<evidence type="ECO:0008006" key="4">
    <source>
        <dbReference type="Google" id="ProtNLM"/>
    </source>
</evidence>